<dbReference type="EMBL" id="JACIJF010000017">
    <property type="protein sequence ID" value="MBB5712414.1"/>
    <property type="molecule type" value="Genomic_DNA"/>
</dbReference>
<sequence length="73" mass="7958">MLTVDPDEPAELIESIHQPWKATLAQCLHRWSGLDKLSRAQSYLVIQGCIGNRRTLNAAGIAASANRAAVPFD</sequence>
<name>A0A840YRV8_9SPHN</name>
<dbReference type="Proteomes" id="UP000527143">
    <property type="component" value="Unassembled WGS sequence"/>
</dbReference>
<evidence type="ECO:0000313" key="2">
    <source>
        <dbReference type="Proteomes" id="UP000527143"/>
    </source>
</evidence>
<reference evidence="1 2" key="1">
    <citation type="submission" date="2020-08" db="EMBL/GenBank/DDBJ databases">
        <title>Genomic Encyclopedia of Type Strains, Phase IV (KMG-IV): sequencing the most valuable type-strain genomes for metagenomic binning, comparative biology and taxonomic classification.</title>
        <authorList>
            <person name="Goeker M."/>
        </authorList>
    </citation>
    <scope>NUCLEOTIDE SEQUENCE [LARGE SCALE GENOMIC DNA]</scope>
    <source>
        <strain evidence="1 2">DSM 26736</strain>
    </source>
</reference>
<dbReference type="AlphaFoldDB" id="A0A840YRV8"/>
<accession>A0A840YRV8</accession>
<protein>
    <submittedName>
        <fullName evidence="1">Uncharacterized protein</fullName>
    </submittedName>
</protein>
<evidence type="ECO:0000313" key="1">
    <source>
        <dbReference type="EMBL" id="MBB5712414.1"/>
    </source>
</evidence>
<proteinExistence type="predicted"/>
<gene>
    <name evidence="1" type="ORF">FHT02_003673</name>
</gene>
<comment type="caution">
    <text evidence="1">The sequence shown here is derived from an EMBL/GenBank/DDBJ whole genome shotgun (WGS) entry which is preliminary data.</text>
</comment>
<organism evidence="1 2">
    <name type="scientific">Sphingomonas xinjiangensis</name>
    <dbReference type="NCBI Taxonomy" id="643568"/>
    <lineage>
        <taxon>Bacteria</taxon>
        <taxon>Pseudomonadati</taxon>
        <taxon>Pseudomonadota</taxon>
        <taxon>Alphaproteobacteria</taxon>
        <taxon>Sphingomonadales</taxon>
        <taxon>Sphingomonadaceae</taxon>
        <taxon>Sphingomonas</taxon>
    </lineage>
</organism>
<keyword evidence="2" id="KW-1185">Reference proteome</keyword>